<proteinExistence type="predicted"/>
<dbReference type="GO" id="GO:0004177">
    <property type="term" value="F:aminopeptidase activity"/>
    <property type="evidence" value="ECO:0007669"/>
    <property type="project" value="UniProtKB-KW"/>
</dbReference>
<dbReference type="SUPFAM" id="SSF55920">
    <property type="entry name" value="Creatinase/aminopeptidase"/>
    <property type="match status" value="1"/>
</dbReference>
<keyword evidence="4" id="KW-1185">Reference proteome</keyword>
<dbReference type="InterPro" id="IPR000994">
    <property type="entry name" value="Pept_M24"/>
</dbReference>
<dbReference type="Proteomes" id="UP001235840">
    <property type="component" value="Unassembled WGS sequence"/>
</dbReference>
<dbReference type="Pfam" id="PF00557">
    <property type="entry name" value="Peptidase_M24"/>
    <property type="match status" value="1"/>
</dbReference>
<keyword evidence="3" id="KW-0645">Protease</keyword>
<dbReference type="PANTHER" id="PTHR46112:SF2">
    <property type="entry name" value="XAA-PRO AMINOPEPTIDASE P-RELATED"/>
    <property type="match status" value="1"/>
</dbReference>
<dbReference type="InterPro" id="IPR036005">
    <property type="entry name" value="Creatinase/aminopeptidase-like"/>
</dbReference>
<dbReference type="SUPFAM" id="SSF53092">
    <property type="entry name" value="Creatinase/prolidase N-terminal domain"/>
    <property type="match status" value="1"/>
</dbReference>
<keyword evidence="3" id="KW-0378">Hydrolase</keyword>
<gene>
    <name evidence="3" type="ORF">J2S11_001763</name>
</gene>
<dbReference type="RefSeq" id="WP_307393515.1">
    <property type="nucleotide sequence ID" value="NZ_BAAADK010000032.1"/>
</dbReference>
<evidence type="ECO:0000259" key="1">
    <source>
        <dbReference type="Pfam" id="PF00557"/>
    </source>
</evidence>
<dbReference type="Gene3D" id="3.40.350.10">
    <property type="entry name" value="Creatinase/prolidase N-terminal domain"/>
    <property type="match status" value="1"/>
</dbReference>
<dbReference type="Pfam" id="PF01321">
    <property type="entry name" value="Creatinase_N"/>
    <property type="match status" value="1"/>
</dbReference>
<dbReference type="Gene3D" id="3.90.230.10">
    <property type="entry name" value="Creatinase/methionine aminopeptidase superfamily"/>
    <property type="match status" value="1"/>
</dbReference>
<organism evidence="3 4">
    <name type="scientific">Caldalkalibacillus horti</name>
    <dbReference type="NCBI Taxonomy" id="77523"/>
    <lineage>
        <taxon>Bacteria</taxon>
        <taxon>Bacillati</taxon>
        <taxon>Bacillota</taxon>
        <taxon>Bacilli</taxon>
        <taxon>Bacillales</taxon>
        <taxon>Bacillaceae</taxon>
        <taxon>Caldalkalibacillus</taxon>
    </lineage>
</organism>
<keyword evidence="3" id="KW-0031">Aminopeptidase</keyword>
<dbReference type="EMBL" id="JAUSTY010000006">
    <property type="protein sequence ID" value="MDQ0165862.1"/>
    <property type="molecule type" value="Genomic_DNA"/>
</dbReference>
<accession>A0ABT9VXZ6</accession>
<sequence>MLLSISKEEMLTRQKRLHEELEKRGIEAAILFSVTDIFYLTGFHFHPTERPMGMFIDPQKKVHLFVPALEHEHAEEFASVDSVHSYPEYPGLKHPMEYLKEALIESGFQGKTVGYDSDGYGSPQGYRGPSVSSFLDAGEFISVHGVVEELRMIKSVQEIQLIKESCRWANLAHRLLHKYSKAGLNETEITSRASTEATLMMIETLGQDYKPHGSPAHAFFRGQIGEMSAIPHAVTQNARLRVGDTLVTQAHADVWGYKSELERTMFVEEYSREQEKYFKLMYEAQEIAFQAIKPGEVMSTVEKAVQQYFSENGVLDLTLHHSGHAIGLLGHEAPFFDLGDQTVIQEGMVFTIEPGLYVKGVGGFRHSDTVVVTKSGIERLTYYPRDIESLVCH</sequence>
<evidence type="ECO:0000313" key="3">
    <source>
        <dbReference type="EMBL" id="MDQ0165862.1"/>
    </source>
</evidence>
<evidence type="ECO:0000313" key="4">
    <source>
        <dbReference type="Proteomes" id="UP001235840"/>
    </source>
</evidence>
<dbReference type="InterPro" id="IPR029149">
    <property type="entry name" value="Creatin/AminoP/Spt16_N"/>
</dbReference>
<protein>
    <submittedName>
        <fullName evidence="3">Xaa-Pro aminopeptidase</fullName>
    </submittedName>
</protein>
<dbReference type="CDD" id="cd01066">
    <property type="entry name" value="APP_MetAP"/>
    <property type="match status" value="1"/>
</dbReference>
<dbReference type="InterPro" id="IPR050659">
    <property type="entry name" value="Peptidase_M24B"/>
</dbReference>
<dbReference type="PANTHER" id="PTHR46112">
    <property type="entry name" value="AMINOPEPTIDASE"/>
    <property type="match status" value="1"/>
</dbReference>
<name>A0ABT9VXZ6_9BACI</name>
<evidence type="ECO:0000259" key="2">
    <source>
        <dbReference type="Pfam" id="PF01321"/>
    </source>
</evidence>
<reference evidence="3 4" key="1">
    <citation type="submission" date="2023-07" db="EMBL/GenBank/DDBJ databases">
        <title>Genomic Encyclopedia of Type Strains, Phase IV (KMG-IV): sequencing the most valuable type-strain genomes for metagenomic binning, comparative biology and taxonomic classification.</title>
        <authorList>
            <person name="Goeker M."/>
        </authorList>
    </citation>
    <scope>NUCLEOTIDE SEQUENCE [LARGE SCALE GENOMIC DNA]</scope>
    <source>
        <strain evidence="3 4">DSM 12751</strain>
    </source>
</reference>
<comment type="caution">
    <text evidence="3">The sequence shown here is derived from an EMBL/GenBank/DDBJ whole genome shotgun (WGS) entry which is preliminary data.</text>
</comment>
<feature type="domain" description="Peptidase M24" evidence="1">
    <location>
        <begin position="161"/>
        <end position="374"/>
    </location>
</feature>
<dbReference type="InterPro" id="IPR000587">
    <property type="entry name" value="Creatinase_N"/>
</dbReference>
<feature type="domain" description="Creatinase N-terminal" evidence="2">
    <location>
        <begin position="13"/>
        <end position="153"/>
    </location>
</feature>